<reference evidence="3" key="1">
    <citation type="submission" date="2021-01" db="EMBL/GenBank/DDBJ databases">
        <authorList>
            <person name="Corre E."/>
            <person name="Pelletier E."/>
            <person name="Niang G."/>
            <person name="Scheremetjew M."/>
            <person name="Finn R."/>
            <person name="Kale V."/>
            <person name="Holt S."/>
            <person name="Cochrane G."/>
            <person name="Meng A."/>
            <person name="Brown T."/>
            <person name="Cohen L."/>
        </authorList>
    </citation>
    <scope>NUCLEOTIDE SEQUENCE</scope>
</reference>
<name>A0A7S1AEP9_NOCSC</name>
<evidence type="ECO:0000256" key="2">
    <source>
        <dbReference type="SAM" id="Phobius"/>
    </source>
</evidence>
<organism evidence="3">
    <name type="scientific">Noctiluca scintillans</name>
    <name type="common">Sea sparkle</name>
    <name type="synonym">Red tide dinoflagellate</name>
    <dbReference type="NCBI Taxonomy" id="2966"/>
    <lineage>
        <taxon>Eukaryota</taxon>
        <taxon>Sar</taxon>
        <taxon>Alveolata</taxon>
        <taxon>Dinophyceae</taxon>
        <taxon>Noctilucales</taxon>
        <taxon>Noctilucaceae</taxon>
        <taxon>Noctiluca</taxon>
    </lineage>
</organism>
<keyword evidence="2" id="KW-1133">Transmembrane helix</keyword>
<keyword evidence="2" id="KW-0472">Membrane</keyword>
<keyword evidence="2" id="KW-0812">Transmembrane</keyword>
<dbReference type="AlphaFoldDB" id="A0A7S1AEP9"/>
<feature type="transmembrane region" description="Helical" evidence="2">
    <location>
        <begin position="261"/>
        <end position="278"/>
    </location>
</feature>
<feature type="transmembrane region" description="Helical" evidence="2">
    <location>
        <begin position="211"/>
        <end position="231"/>
    </location>
</feature>
<feature type="transmembrane region" description="Helical" evidence="2">
    <location>
        <begin position="12"/>
        <end position="30"/>
    </location>
</feature>
<sequence>MAKLFSHHDTFHVHAVLGVVALLHILYRFLCMLACGKDTFAPSLTSVALLGVHFLLHASSFQFVLPRHRMRSKPMIWPEFRMHSACFAYRNLTGALLAIFFPLWWWRGPLTVSSMVVRLALALTTCSAADLVTSKVGSRDARTTNAMPYPPNTPPHIQDTVKKFYAKCQFAATSLALFACPVVSFGPVFAIEIAPLLMTLVRKGIVGARCYHVVYSLSLILMFPLMLASTLQPELAMGTFRAGVATTVAVRCRMKLRLSKATSWCAAVVGAFFLPDVLLKISCLYVWLLAGTVWSVIDSVAPSLSHVLTKRGLAASGDEIVGAAEREGVEEPRAESSSIRAGCDEKDVDE</sequence>
<dbReference type="EMBL" id="HBFQ01037151">
    <property type="protein sequence ID" value="CAD8851862.1"/>
    <property type="molecule type" value="Transcribed_RNA"/>
</dbReference>
<evidence type="ECO:0000256" key="1">
    <source>
        <dbReference type="SAM" id="MobiDB-lite"/>
    </source>
</evidence>
<proteinExistence type="predicted"/>
<feature type="transmembrane region" description="Helical" evidence="2">
    <location>
        <begin position="170"/>
        <end position="191"/>
    </location>
</feature>
<evidence type="ECO:0000313" key="3">
    <source>
        <dbReference type="EMBL" id="CAD8851862.1"/>
    </source>
</evidence>
<feature type="transmembrane region" description="Helical" evidence="2">
    <location>
        <begin position="86"/>
        <end position="106"/>
    </location>
</feature>
<feature type="compositionally biased region" description="Basic and acidic residues" evidence="1">
    <location>
        <begin position="325"/>
        <end position="334"/>
    </location>
</feature>
<feature type="region of interest" description="Disordered" evidence="1">
    <location>
        <begin position="325"/>
        <end position="350"/>
    </location>
</feature>
<gene>
    <name evidence="3" type="ORF">NSCI0253_LOCUS26212</name>
</gene>
<feature type="transmembrane region" description="Helical" evidence="2">
    <location>
        <begin position="42"/>
        <end position="65"/>
    </location>
</feature>
<protein>
    <submittedName>
        <fullName evidence="3">Uncharacterized protein</fullName>
    </submittedName>
</protein>
<accession>A0A7S1AEP9</accession>